<dbReference type="EMBL" id="JADCNL010000133">
    <property type="protein sequence ID" value="KAG0450145.1"/>
    <property type="molecule type" value="Genomic_DNA"/>
</dbReference>
<comment type="caution">
    <text evidence="1">The sequence shown here is derived from an EMBL/GenBank/DDBJ whole genome shotgun (WGS) entry which is preliminary data.</text>
</comment>
<keyword evidence="2" id="KW-1185">Reference proteome</keyword>
<evidence type="ECO:0000313" key="2">
    <source>
        <dbReference type="Proteomes" id="UP000636800"/>
    </source>
</evidence>
<accession>A0A835U6X7</accession>
<protein>
    <recommendedName>
        <fullName evidence="3">Spermidine synthase</fullName>
    </recommendedName>
</protein>
<dbReference type="OrthoDB" id="434393at2759"/>
<sequence length="84" mass="9928">MAFKFIFFEIGGIDRCDWILVMLNRWSTSRLLNPVNPIEKQEEVEKPERELKFYNSEMHKAAFALPSFVTRELSTLNCLEDKSK</sequence>
<evidence type="ECO:0008006" key="3">
    <source>
        <dbReference type="Google" id="ProtNLM"/>
    </source>
</evidence>
<dbReference type="Proteomes" id="UP000636800">
    <property type="component" value="Unassembled WGS sequence"/>
</dbReference>
<proteinExistence type="predicted"/>
<evidence type="ECO:0000313" key="1">
    <source>
        <dbReference type="EMBL" id="KAG0450145.1"/>
    </source>
</evidence>
<dbReference type="AlphaFoldDB" id="A0A835U6X7"/>
<organism evidence="1 2">
    <name type="scientific">Vanilla planifolia</name>
    <name type="common">Vanilla</name>
    <dbReference type="NCBI Taxonomy" id="51239"/>
    <lineage>
        <taxon>Eukaryota</taxon>
        <taxon>Viridiplantae</taxon>
        <taxon>Streptophyta</taxon>
        <taxon>Embryophyta</taxon>
        <taxon>Tracheophyta</taxon>
        <taxon>Spermatophyta</taxon>
        <taxon>Magnoliopsida</taxon>
        <taxon>Liliopsida</taxon>
        <taxon>Asparagales</taxon>
        <taxon>Orchidaceae</taxon>
        <taxon>Vanilloideae</taxon>
        <taxon>Vanilleae</taxon>
        <taxon>Vanilla</taxon>
    </lineage>
</organism>
<name>A0A835U6X7_VANPL</name>
<gene>
    <name evidence="1" type="ORF">HPP92_027053</name>
</gene>
<reference evidence="1 2" key="1">
    <citation type="journal article" date="2020" name="Nat. Food">
        <title>A phased Vanilla planifolia genome enables genetic improvement of flavour and production.</title>
        <authorList>
            <person name="Hasing T."/>
            <person name="Tang H."/>
            <person name="Brym M."/>
            <person name="Khazi F."/>
            <person name="Huang T."/>
            <person name="Chambers A.H."/>
        </authorList>
    </citation>
    <scope>NUCLEOTIDE SEQUENCE [LARGE SCALE GENOMIC DNA]</scope>
    <source>
        <tissue evidence="1">Leaf</tissue>
    </source>
</reference>
<dbReference type="Gene3D" id="3.40.50.150">
    <property type="entry name" value="Vaccinia Virus protein VP39"/>
    <property type="match status" value="1"/>
</dbReference>
<dbReference type="InterPro" id="IPR029063">
    <property type="entry name" value="SAM-dependent_MTases_sf"/>
</dbReference>